<proteinExistence type="predicted"/>
<dbReference type="EMBL" id="JAYMRV010000001">
    <property type="protein sequence ID" value="MEM5419627.1"/>
    <property type="molecule type" value="Genomic_DNA"/>
</dbReference>
<evidence type="ECO:0000313" key="2">
    <source>
        <dbReference type="Proteomes" id="UP001489897"/>
    </source>
</evidence>
<accession>A0ABU9RIW9</accession>
<comment type="caution">
    <text evidence="1">The sequence shown here is derived from an EMBL/GenBank/DDBJ whole genome shotgun (WGS) entry which is preliminary data.</text>
</comment>
<dbReference type="Proteomes" id="UP001489897">
    <property type="component" value="Unassembled WGS sequence"/>
</dbReference>
<name>A0ABU9RIW9_9BURK</name>
<evidence type="ECO:0000313" key="1">
    <source>
        <dbReference type="EMBL" id="MEM5419627.1"/>
    </source>
</evidence>
<dbReference type="Pfam" id="PF05930">
    <property type="entry name" value="Phage_AlpA"/>
    <property type="match status" value="1"/>
</dbReference>
<dbReference type="InterPro" id="IPR010260">
    <property type="entry name" value="AlpA"/>
</dbReference>
<sequence length="67" mass="7477">MSAEAQGRALRPSKAAERLGIGVSTFWRYAKTIPDFPKPVKLSPRCTIFFESQLDDWLASRAAAHRA</sequence>
<organism evidence="1 2">
    <name type="scientific">Paraburkholderia ferrariae</name>
    <dbReference type="NCBI Taxonomy" id="386056"/>
    <lineage>
        <taxon>Bacteria</taxon>
        <taxon>Pseudomonadati</taxon>
        <taxon>Pseudomonadota</taxon>
        <taxon>Betaproteobacteria</taxon>
        <taxon>Burkholderiales</taxon>
        <taxon>Burkholderiaceae</taxon>
        <taxon>Paraburkholderia</taxon>
    </lineage>
</organism>
<reference evidence="1 2" key="1">
    <citation type="submission" date="2024-01" db="EMBL/GenBank/DDBJ databases">
        <title>The diversity of rhizobia nodulating Mimosa spp. in eleven states of Brazil covering several biomes is determined by host plant, location, and edaphic factors.</title>
        <authorList>
            <person name="Rouws L."/>
            <person name="Barauna A."/>
            <person name="Beukes C."/>
            <person name="De Faria S.M."/>
            <person name="Gross E."/>
            <person name="Dos Reis Junior F.B."/>
            <person name="Simon M."/>
            <person name="Maluk M."/>
            <person name="Odee D.W."/>
            <person name="Kenicer G."/>
            <person name="Young J.P.W."/>
            <person name="Reis V.M."/>
            <person name="Zilli J."/>
            <person name="James E.K."/>
        </authorList>
    </citation>
    <scope>NUCLEOTIDE SEQUENCE [LARGE SCALE GENOMIC DNA]</scope>
    <source>
        <strain evidence="1 2">JPY167</strain>
    </source>
</reference>
<gene>
    <name evidence="1" type="ORF">VSR73_00875</name>
</gene>
<keyword evidence="2" id="KW-1185">Reference proteome</keyword>
<protein>
    <submittedName>
        <fullName evidence="1">AlpA family phage regulatory protein</fullName>
    </submittedName>
</protein>